<keyword evidence="4" id="KW-1185">Reference proteome</keyword>
<dbReference type="InterPro" id="IPR037066">
    <property type="entry name" value="Plug_dom_sf"/>
</dbReference>
<proteinExistence type="predicted"/>
<feature type="domain" description="TonB-dependent receptor plug" evidence="2">
    <location>
        <begin position="34"/>
        <end position="135"/>
    </location>
</feature>
<dbReference type="PANTHER" id="PTHR30069">
    <property type="entry name" value="TONB-DEPENDENT OUTER MEMBRANE RECEPTOR"/>
    <property type="match status" value="1"/>
</dbReference>
<dbReference type="AlphaFoldDB" id="A0A6N8KY82"/>
<dbReference type="InterPro" id="IPR039426">
    <property type="entry name" value="TonB-dep_rcpt-like"/>
</dbReference>
<gene>
    <name evidence="3" type="ORF">GQF63_02515</name>
</gene>
<dbReference type="Proteomes" id="UP000435036">
    <property type="component" value="Unassembled WGS sequence"/>
</dbReference>
<keyword evidence="3" id="KW-0675">Receptor</keyword>
<comment type="caution">
    <text evidence="3">The sequence shown here is derived from an EMBL/GenBank/DDBJ whole genome shotgun (WGS) entry which is preliminary data.</text>
</comment>
<evidence type="ECO:0000313" key="3">
    <source>
        <dbReference type="EMBL" id="MVZ60888.1"/>
    </source>
</evidence>
<evidence type="ECO:0000313" key="4">
    <source>
        <dbReference type="Proteomes" id="UP000435036"/>
    </source>
</evidence>
<dbReference type="EMBL" id="WSQA01000002">
    <property type="protein sequence ID" value="MVZ60888.1"/>
    <property type="molecule type" value="Genomic_DNA"/>
</dbReference>
<sequence length="699" mass="79703">MFFRIILVLITCAMATPMCYAQSDTSSIGISTNLQPIRVLEKAILEGMAVNNLAEALRFELNMELEQAPDIGGVRLRAYDLNSRYSQVLIDGVPLSGTDMFGGHVDLSSIPLNRVERVEISQAGKGVANNSGSLGLTINVVTLPERSTLGTSAYVKIYEQSLGPEYNMQTNYGAKGRHVQQFGLSQHTKKGLYVTVDLLRDAFQGVWDQYEGNRHQVGYTNNRGYSWSPSTGIQGDFKLGYRRKGLSIFYKHGTSDRKSTVLGHVNRQEYINGAYQDFYSASDVRYAYLRQLNHLQLASKVWMDGKIQFNIAYQTGSTRRQTNWIRTADNRQLDDNPLQKMYGIRSWYSKGVLEKPILKNQLDWLIGYETDWSQVFTAADPFTYNTQEINRNIAHFSSFSQVRWNLKSGFSIQPGLRLAFQGVNFHVDALPSLSLGYQTAKQHVVLTAERVNRFPNQREMFTYLATEFSILTGNSRLRPEKGLLLIAHWTYQLRQAKDFQLNTQLSSGYRRLTDRIAIKPLRQTEPQREPFQYSNLHQYASWSNSISLEGRGSMWQFQASYSLLGLKGNDFADSKQYDRFLFHSEMAILGRYKLAKHFWLQLNYRYVGKQPIYSFEQTYGSLDVKRIAFSSPTFHLADLNLGTSFLGQQLDLMLGVKNLFNTKTIEFEANDGMVHAKGGLRSIHAGYGRSYRLSIGYKL</sequence>
<dbReference type="InterPro" id="IPR012910">
    <property type="entry name" value="Plug_dom"/>
</dbReference>
<reference evidence="3 4" key="1">
    <citation type="submission" date="2019-12" db="EMBL/GenBank/DDBJ databases">
        <authorList>
            <person name="Dong K."/>
        </authorList>
    </citation>
    <scope>NUCLEOTIDE SEQUENCE [LARGE SCALE GENOMIC DNA]</scope>
    <source>
        <strain evidence="3 4">JCM 31225</strain>
    </source>
</reference>
<organism evidence="3 4">
    <name type="scientific">Sphingobacterium humi</name>
    <dbReference type="NCBI Taxonomy" id="1796905"/>
    <lineage>
        <taxon>Bacteria</taxon>
        <taxon>Pseudomonadati</taxon>
        <taxon>Bacteroidota</taxon>
        <taxon>Sphingobacteriia</taxon>
        <taxon>Sphingobacteriales</taxon>
        <taxon>Sphingobacteriaceae</taxon>
        <taxon>Sphingobacterium</taxon>
    </lineage>
</organism>
<dbReference type="GO" id="GO:0015344">
    <property type="term" value="F:siderophore uptake transmembrane transporter activity"/>
    <property type="evidence" value="ECO:0007669"/>
    <property type="project" value="TreeGrafter"/>
</dbReference>
<dbReference type="GO" id="GO:0044718">
    <property type="term" value="P:siderophore transmembrane transport"/>
    <property type="evidence" value="ECO:0007669"/>
    <property type="project" value="TreeGrafter"/>
</dbReference>
<dbReference type="PANTHER" id="PTHR30069:SF57">
    <property type="entry name" value="TONB-DEPENDENT RECEPTOR"/>
    <property type="match status" value="1"/>
</dbReference>
<dbReference type="SUPFAM" id="SSF56935">
    <property type="entry name" value="Porins"/>
    <property type="match status" value="1"/>
</dbReference>
<accession>A0A6N8KY82</accession>
<evidence type="ECO:0000259" key="2">
    <source>
        <dbReference type="Pfam" id="PF07715"/>
    </source>
</evidence>
<feature type="signal peptide" evidence="1">
    <location>
        <begin position="1"/>
        <end position="21"/>
    </location>
</feature>
<dbReference type="RefSeq" id="WP_160367546.1">
    <property type="nucleotide sequence ID" value="NZ_WSQA01000002.1"/>
</dbReference>
<protein>
    <submittedName>
        <fullName evidence="3">TonB-dependent receptor plug domain-containing protein</fullName>
    </submittedName>
</protein>
<keyword evidence="1" id="KW-0732">Signal</keyword>
<dbReference type="OrthoDB" id="780880at2"/>
<feature type="chain" id="PRO_5026792082" evidence="1">
    <location>
        <begin position="22"/>
        <end position="699"/>
    </location>
</feature>
<dbReference type="Gene3D" id="2.170.130.10">
    <property type="entry name" value="TonB-dependent receptor, plug domain"/>
    <property type="match status" value="1"/>
</dbReference>
<dbReference type="Pfam" id="PF07715">
    <property type="entry name" value="Plug"/>
    <property type="match status" value="1"/>
</dbReference>
<evidence type="ECO:0000256" key="1">
    <source>
        <dbReference type="SAM" id="SignalP"/>
    </source>
</evidence>
<name>A0A6N8KY82_9SPHI</name>
<dbReference type="GO" id="GO:0009279">
    <property type="term" value="C:cell outer membrane"/>
    <property type="evidence" value="ECO:0007669"/>
    <property type="project" value="TreeGrafter"/>
</dbReference>